<proteinExistence type="predicted"/>
<evidence type="ECO:0000313" key="1">
    <source>
        <dbReference type="EMBL" id="KAJ8676741.1"/>
    </source>
</evidence>
<protein>
    <submittedName>
        <fullName evidence="1">Uncharacterized protein</fullName>
    </submittedName>
</protein>
<dbReference type="Proteomes" id="UP001239111">
    <property type="component" value="Chromosome 2"/>
</dbReference>
<name>A0ACC2P111_9HYME</name>
<dbReference type="EMBL" id="CM056742">
    <property type="protein sequence ID" value="KAJ8676741.1"/>
    <property type="molecule type" value="Genomic_DNA"/>
</dbReference>
<accession>A0ACC2P111</accession>
<reference evidence="1" key="1">
    <citation type="submission" date="2023-04" db="EMBL/GenBank/DDBJ databases">
        <title>A chromosome-level genome assembly of the parasitoid wasp Eretmocerus hayati.</title>
        <authorList>
            <person name="Zhong Y."/>
            <person name="Liu S."/>
            <person name="Liu Y."/>
        </authorList>
    </citation>
    <scope>NUCLEOTIDE SEQUENCE</scope>
    <source>
        <strain evidence="1">ZJU_SS_LIU_2023</strain>
    </source>
</reference>
<gene>
    <name evidence="1" type="ORF">QAD02_012528</name>
</gene>
<organism evidence="1 2">
    <name type="scientific">Eretmocerus hayati</name>
    <dbReference type="NCBI Taxonomy" id="131215"/>
    <lineage>
        <taxon>Eukaryota</taxon>
        <taxon>Metazoa</taxon>
        <taxon>Ecdysozoa</taxon>
        <taxon>Arthropoda</taxon>
        <taxon>Hexapoda</taxon>
        <taxon>Insecta</taxon>
        <taxon>Pterygota</taxon>
        <taxon>Neoptera</taxon>
        <taxon>Endopterygota</taxon>
        <taxon>Hymenoptera</taxon>
        <taxon>Apocrita</taxon>
        <taxon>Proctotrupomorpha</taxon>
        <taxon>Chalcidoidea</taxon>
        <taxon>Aphelinidae</taxon>
        <taxon>Aphelininae</taxon>
        <taxon>Eretmocerus</taxon>
    </lineage>
</organism>
<evidence type="ECO:0000313" key="2">
    <source>
        <dbReference type="Proteomes" id="UP001239111"/>
    </source>
</evidence>
<sequence>MHNKEEISMHQLMLLPFPSGIGKEYFPHLKMISEALMDTMFLKNIHIVDWLFQHKINKWWRMAKGDNPVANIIKKYPFEVQQIKQLLNCNSKVHLRKKSGVVATEDCGSQKINYLEITSSEEKSSEDIRLSNNQRAFGHAERGIKKIDSCLSNLRVTNNSVAFDECNKNKPCLVSENEKDPPSQNTPQPEIPQPDILLGPVTPQSPPRGKISVKKFAKIFPSPSTDDSTPIINPPMIPTHENDQVTSNSRVVTIRSAKPVNLTSLIKNFPQIAHKVANKKIVFIRKNVPKNLGNLKSVRIPNNSFQETGSLDHDLIKNIRGKVHQVPQNLLCQLGESSSYPDSRHDQAPRQSYNSHTTVSNTKLIENSSSATQYQPPLHMSTIPIGVSGKGIESPGLESRICASTPRKVDSGIVIQIEDDLELFLIALKEENKRELKKFFHEDELMFLTTVKNDKTGESFLSVAHHDDNSVMNESSLHREKMFFHMRKMGEAELHRRINHVKSVSRKYSEKVGISDHRLASEHEKFISLLQDVVPYYDSSIQSESDDNFSPSTTVVHGKKCATCNKSMKPENYVIGFSSSASEMDYCLCCDFICPECKVFQGNEKRFHAHLKYHEFSTPHICPECDITFPSRKKLSVHMWTECFHLLARRFMRCEICDIGGFCDFESIVNHFVTMHSSTIVVCNLCCMVMKSKQSCISHMQKAHPEANNHKIPLFFTSCQMDDRAVPIECFSLHLKNHKCVQESILFLCSLCQDDKLHSTKESVLKHLYTTHQHELSSIIDDESLREILKLKNIKRLTKTNKLKSDFNRKSVKKMQTIDDTVIVPFSSRNSEESETRTSRSLKCDQLAKNGEEEKKGTSENFSGDDFMHSDLSMTVTNQIESSKSTDGRAADVTPSQFLTSRNITSETISIKSRRNIEKTESIGPNPNINGDDAVELQQSEPADVESGRLSSSSTISADDDYTNLFDVTFTSTKELGKENAIGPTTTMSLGYESESRVKLLRGVEIVNQSAAKCLMNSSADNSIAAGIQFGSESSQPNVCEPSSHDVCRPEKVLTNDEFVCADTEKPSGEPGTILSEKISTTMSKSSFMAESDVDLLDKEGGSVESRLEISKLDQVQKATNGFSEGNAGPLENQNLHHVERWEEDVSPESVKRISYPTTLKKHPQILKKHLSFNERPIKKATDLIAEKEVEKQKADDSDMEEFSLEIDESIDTFNIPISVDNPCEELTSIKTSSMDVEESDIREQSRKNDGIPISQSTLGKNMSDDENLPGTKGTNKNNLENECLINAPELILPRKQAAVERKSDILDSKFDCRPRDNVEDSHSAFKSCIHHRSEDAEGEFEDSNSFAMNQEKDITPTVSKENSILSKQDIQRSSQDYDSVTYECQPDPTKSMVQSNKEDSVSIQRDSNDDSGISHEKVGQSGVKNFASNDNDIAAQDTSYEILNRTKFTTGNQKSPDTESALACNSSQSYQNLECENSNIILMDSEIAERHVGDQKKSDGFLDPQAQNLGEISDKKPQEEQQLNHESSVQNVDMRAPIPPSSLRAENSESEGVVSYTSHENIDVSMAEETDSLDTAKPKETESDELSCNTESELVPQNRKSKEYQTDNGLVSADGETEQDLLGFTKHGLPFNRSKDVTSTNEKITKRKRQKIARLSTNMKNDGLHYSSDSKEKIREHTPAFGEKVKDDTNGPSVEKSSDESTDKACVSVIENSETPILKTTAKDSLMKQLSKIPQISSNLKTTCNQNELTEDRKLIKTVEIPLPNILVPQLNVDRQCISEIKVSNTPTSQSTDKTSQKKIVTIQKKRSTVKKKRHADRIPNVTTDETNKSFKTADNDQQPSPNAIQKCDSYELKNLPLTDDEKITLSKNSHHLDTGTNDQLLNKLESTNDSKHSGAKSSTTMSPEVTPLASQIKRKTPLHFKTTSPSESTEGDAVYGINKTNPSTEQPKRSKSHPKSPKKPVLNVQEKLEKIIHHDYSSSKNDGDSKTRSPNCLPFRSDEEPKMIETLTLKKSNPRKENAVLSIKKFKSKDRLPQQIPVLRLIRASPKTNPLKLGDIKRTKCKPASKVLQKQRIAFNSHITVSKKVYKFNCHLCGYPIDTSWKSVKSHYDADHSQSHEVCTIAPSLVRLEDTGIDSLSKIGATKRKSLETSISDGRKRRRRNQAIESESSAISSEQLSGLKSASERGGGNFKCKKCHKFCVDAIELRKHIVEKHRIARKNFICLECGENFVVSSSLQKHLKKRHRINDPITHMIQHPEHAPKSVHFEAESKSTNQCHMCDDRPSTHKHSRNHGKNPINRKRVETTNAHVISTDEDTKMEEAQELTREELHSNCPDHRKNTNSAPASSSQNSMVSGKLNVVNEYHHGGSYHSKILQESPHAPSNSS</sequence>
<keyword evidence="2" id="KW-1185">Reference proteome</keyword>
<comment type="caution">
    <text evidence="1">The sequence shown here is derived from an EMBL/GenBank/DDBJ whole genome shotgun (WGS) entry which is preliminary data.</text>
</comment>